<dbReference type="InterPro" id="IPR043519">
    <property type="entry name" value="NT_sf"/>
</dbReference>
<keyword evidence="4" id="KW-0067">ATP-binding</keyword>
<proteinExistence type="predicted"/>
<dbReference type="Gene3D" id="1.20.120.330">
    <property type="entry name" value="Nucleotidyltransferases domain 2"/>
    <property type="match status" value="2"/>
</dbReference>
<evidence type="ECO:0000259" key="8">
    <source>
        <dbReference type="Pfam" id="PF08335"/>
    </source>
</evidence>
<dbReference type="GO" id="GO:0008882">
    <property type="term" value="F:[glutamate-ammonia-ligase] adenylyltransferase activity"/>
    <property type="evidence" value="ECO:0007669"/>
    <property type="project" value="InterPro"/>
</dbReference>
<dbReference type="AlphaFoldDB" id="A0A1Z3LZQ8"/>
<feature type="domain" description="Glutamate-ammonia ligase adenylyltransferase repeated" evidence="7">
    <location>
        <begin position="46"/>
        <end position="291"/>
    </location>
</feature>
<dbReference type="GO" id="GO:0005829">
    <property type="term" value="C:cytosol"/>
    <property type="evidence" value="ECO:0007669"/>
    <property type="project" value="TreeGrafter"/>
</dbReference>
<dbReference type="PANTHER" id="PTHR30621">
    <property type="entry name" value="GLUTAMINE SYNTHETASE ADENYLYLTRANSFERASE"/>
    <property type="match status" value="1"/>
</dbReference>
<evidence type="ECO:0000256" key="2">
    <source>
        <dbReference type="ARBA" id="ARBA00022695"/>
    </source>
</evidence>
<evidence type="ECO:0000259" key="7">
    <source>
        <dbReference type="Pfam" id="PF03710"/>
    </source>
</evidence>
<gene>
    <name evidence="9" type="ORF">CD943_12315</name>
</gene>
<keyword evidence="6" id="KW-0511">Multifunctional enzyme</keyword>
<dbReference type="RefSeq" id="WP_088411218.1">
    <property type="nucleotide sequence ID" value="NZ_CP021995.1"/>
</dbReference>
<feature type="domain" description="Glutamate-ammonia ligase adenylyltransferase repeated" evidence="7">
    <location>
        <begin position="567"/>
        <end position="807"/>
    </location>
</feature>
<evidence type="ECO:0000256" key="4">
    <source>
        <dbReference type="ARBA" id="ARBA00022840"/>
    </source>
</evidence>
<evidence type="ECO:0000256" key="1">
    <source>
        <dbReference type="ARBA" id="ARBA00022679"/>
    </source>
</evidence>
<dbReference type="Pfam" id="PF08335">
    <property type="entry name" value="GlnD_UR_UTase"/>
    <property type="match status" value="1"/>
</dbReference>
<reference evidence="9 10" key="1">
    <citation type="submission" date="2017-06" db="EMBL/GenBank/DDBJ databases">
        <title>Biodegradation of gentamicin by bacterial consortia AMQD4 in synthetic medium and raw gentamicin sewage.</title>
        <authorList>
            <person name="Chang H."/>
            <person name="Feng Y."/>
            <person name="Li Z."/>
            <person name="Xue J."/>
            <person name="Cheng D."/>
        </authorList>
    </citation>
    <scope>NUCLEOTIDE SEQUENCE [LARGE SCALE GENOMIC DNA]</scope>
    <source>
        <strain evidence="9 10">BZC3</strain>
    </source>
</reference>
<evidence type="ECO:0000313" key="9">
    <source>
        <dbReference type="EMBL" id="ASD27606.1"/>
    </source>
</evidence>
<organism evidence="9 10">
    <name type="scientific">Brevundimonas diminuta</name>
    <name type="common">Pseudomonas diminuta</name>
    <dbReference type="NCBI Taxonomy" id="293"/>
    <lineage>
        <taxon>Bacteria</taxon>
        <taxon>Pseudomonadati</taxon>
        <taxon>Pseudomonadota</taxon>
        <taxon>Alphaproteobacteria</taxon>
        <taxon>Caulobacterales</taxon>
        <taxon>Caulobacteraceae</taxon>
        <taxon>Brevundimonas</taxon>
    </lineage>
</organism>
<keyword evidence="5" id="KW-0460">Magnesium</keyword>
<dbReference type="InterPro" id="IPR005190">
    <property type="entry name" value="GlnE_rpt_dom"/>
</dbReference>
<dbReference type="Proteomes" id="UP000197024">
    <property type="component" value="Chromosome"/>
</dbReference>
<dbReference type="CDD" id="cd05401">
    <property type="entry name" value="NT_GlnE_GlnD_like"/>
    <property type="match status" value="2"/>
</dbReference>
<dbReference type="Gene3D" id="3.30.460.10">
    <property type="entry name" value="Beta Polymerase, domain 2"/>
    <property type="match status" value="2"/>
</dbReference>
<dbReference type="NCBIfam" id="NF010706">
    <property type="entry name" value="PRK14108.1"/>
    <property type="match status" value="1"/>
</dbReference>
<accession>A0A1Z3LZQ8</accession>
<dbReference type="SUPFAM" id="SSF81593">
    <property type="entry name" value="Nucleotidyltransferase substrate binding subunit/domain"/>
    <property type="match status" value="2"/>
</dbReference>
<dbReference type="SUPFAM" id="SSF81301">
    <property type="entry name" value="Nucleotidyltransferase"/>
    <property type="match status" value="2"/>
</dbReference>
<protein>
    <submittedName>
        <fullName evidence="9">Bifunctional glutamine synthetase adenylyltransferase/deadenyltransferase</fullName>
    </submittedName>
</protein>
<dbReference type="GO" id="GO:0000820">
    <property type="term" value="P:regulation of glutamine family amino acid metabolic process"/>
    <property type="evidence" value="ECO:0007669"/>
    <property type="project" value="TreeGrafter"/>
</dbReference>
<keyword evidence="3" id="KW-0547">Nucleotide-binding</keyword>
<dbReference type="NCBIfam" id="NF008292">
    <property type="entry name" value="PRK11072.1"/>
    <property type="match status" value="1"/>
</dbReference>
<keyword evidence="1 9" id="KW-0808">Transferase</keyword>
<name>A0A1Z3LZQ8_BREDI</name>
<feature type="domain" description="PII-uridylyltransferase/Glutamine-synthetase adenylyltransferase" evidence="8">
    <location>
        <begin position="320"/>
        <end position="452"/>
    </location>
</feature>
<sequence>MSEALANWLQPCGPVRDAEAAARLHERLAEAADADGWRATLDAAWAALEPVFAASPYLAGLARRWPDRLRLTLDAEPEARLAEILADADALTGAPDEAKAPLRRLKAELHLLTALCDLGGVWDLDRVTGALSRFADAAARAALRITADDWRRRGRLISAPDDPRGPVPGLFVLAMGKGGAFELNYSSDIDLSLFYEPEALQSALAEGVEMQGFANRLAQGLTALLAERTADGYVFRVDLRLRPDPSSTPPAVAAPMALAYYESVGQNWERAAFIKARVCAGDAAEGAAFLKALVPYIWRRSLDYQAVLDIQSIKKQIHVHKTGEGLEAAGANLKLGRGGIREIEFYVQTQQLILGGRDRSLRSPRTLEALDALTAAGHVAPEARDELHAAYVELRALEHRAQMLADEQTHILPVDPERRADVAALAGQGDLAAFDAEIERLLVRVNARYGELFEGGEDLSSPYGSLVFTGVENDPGTLETLARMGFSEPATVSDTIRSWHHGRIQATRTARGRELFTRLAPQLLTAVARTGAPDAAFRRFAVFFSGLSAGVQVQALFLNQPKLFDLVVGVMAFAPRLARALGRQPQALDGVLDARFMTALGTDTGLADQVVREAHEAGDFEGAMNAVRRLHREQTFRIGMHVVTGRTTAEQAGLTYTSLADACMKGLAPAALSEAERMGGAFDGAVAVVALGKAGSREMTAGSDLDLMTVYAAPPEAVSAGRGWSAETFYGRFTQRFIAALSAHTAEGGLYEVDMRLRPTGSKGPVSVRLEALEAYYADEAETWEFMALTRARLVWASDEAFGARVEAALEAALRRPRPGVDIAGDVRAMRDLMDRERRPKGFWDLKLSAGGQVDAEFAAQYRQLTAAQAGAPLTVSTLEALADDPILADAWRTHQQLGQLMACAFDGGGDPDQEPSGFQMRLARTVGAPDFDTLKARLIDLRLRARRAFEAMLPALRDGI</sequence>
<dbReference type="EMBL" id="CP021995">
    <property type="protein sequence ID" value="ASD27606.1"/>
    <property type="molecule type" value="Genomic_DNA"/>
</dbReference>
<evidence type="ECO:0000256" key="6">
    <source>
        <dbReference type="ARBA" id="ARBA00023268"/>
    </source>
</evidence>
<dbReference type="Pfam" id="PF03710">
    <property type="entry name" value="GlnE"/>
    <property type="match status" value="2"/>
</dbReference>
<dbReference type="InterPro" id="IPR023057">
    <property type="entry name" value="GlnE"/>
</dbReference>
<dbReference type="PANTHER" id="PTHR30621:SF0">
    <property type="entry name" value="BIFUNCTIONAL GLUTAMINE SYNTHETASE ADENYLYLTRANSFERASE_ADENYLYL-REMOVING ENZYME"/>
    <property type="match status" value="1"/>
</dbReference>
<dbReference type="GO" id="GO:0005524">
    <property type="term" value="F:ATP binding"/>
    <property type="evidence" value="ECO:0007669"/>
    <property type="project" value="UniProtKB-KW"/>
</dbReference>
<evidence type="ECO:0000256" key="5">
    <source>
        <dbReference type="ARBA" id="ARBA00022842"/>
    </source>
</evidence>
<keyword evidence="2 9" id="KW-0548">Nucleotidyltransferase</keyword>
<dbReference type="InterPro" id="IPR013546">
    <property type="entry name" value="PII_UdlTrfase/GS_AdlTrfase"/>
</dbReference>
<evidence type="ECO:0000313" key="10">
    <source>
        <dbReference type="Proteomes" id="UP000197024"/>
    </source>
</evidence>
<dbReference type="Gene3D" id="1.20.120.1510">
    <property type="match status" value="1"/>
</dbReference>
<reference evidence="9 10" key="2">
    <citation type="submission" date="2017-06" db="EMBL/GenBank/DDBJ databases">
        <authorList>
            <person name="Kim H.J."/>
            <person name="Triplett B.A."/>
        </authorList>
    </citation>
    <scope>NUCLEOTIDE SEQUENCE [LARGE SCALE GENOMIC DNA]</scope>
    <source>
        <strain evidence="9 10">BZC3</strain>
    </source>
</reference>
<dbReference type="STRING" id="293.GCA_000988015_00124"/>
<evidence type="ECO:0000256" key="3">
    <source>
        <dbReference type="ARBA" id="ARBA00022741"/>
    </source>
</evidence>